<dbReference type="PROSITE" id="PS51257">
    <property type="entry name" value="PROKAR_LIPOPROTEIN"/>
    <property type="match status" value="1"/>
</dbReference>
<dbReference type="EMBL" id="SGXA01000001">
    <property type="protein sequence ID" value="RZS76134.1"/>
    <property type="molecule type" value="Genomic_DNA"/>
</dbReference>
<dbReference type="AlphaFoldDB" id="A0A4Q7N521"/>
<organism evidence="1 2">
    <name type="scientific">Pseudobacter ginsenosidimutans</name>
    <dbReference type="NCBI Taxonomy" id="661488"/>
    <lineage>
        <taxon>Bacteria</taxon>
        <taxon>Pseudomonadati</taxon>
        <taxon>Bacteroidota</taxon>
        <taxon>Chitinophagia</taxon>
        <taxon>Chitinophagales</taxon>
        <taxon>Chitinophagaceae</taxon>
        <taxon>Pseudobacter</taxon>
    </lineage>
</organism>
<evidence type="ECO:0000313" key="2">
    <source>
        <dbReference type="Proteomes" id="UP000293874"/>
    </source>
</evidence>
<name>A0A4Q7N521_9BACT</name>
<proteinExistence type="predicted"/>
<sequence length="172" mass="19108">MKPVIYFVLLTSLVLTMGSSCKKGDTGPAGTANVFFSEWFTPTPYIKDTVFGVWGFKYNKPVPAITQKILDSGSVLVYGKLLGYNPAVWPTNQVSQLPISITYMQGGHQVDIWEALVTPGNIRIRFTNDHNIYTSIATQHQFRYVIIPGGMPTAHLANMKYSDVASLYNLPE</sequence>
<evidence type="ECO:0000313" key="1">
    <source>
        <dbReference type="EMBL" id="RZS76134.1"/>
    </source>
</evidence>
<accession>A0A4Q7N521</accession>
<dbReference type="Proteomes" id="UP000293874">
    <property type="component" value="Unassembled WGS sequence"/>
</dbReference>
<protein>
    <submittedName>
        <fullName evidence="1">Uncharacterized protein</fullName>
    </submittedName>
</protein>
<gene>
    <name evidence="1" type="ORF">EV199_2012</name>
</gene>
<comment type="caution">
    <text evidence="1">The sequence shown here is derived from an EMBL/GenBank/DDBJ whole genome shotgun (WGS) entry which is preliminary data.</text>
</comment>
<keyword evidence="2" id="KW-1185">Reference proteome</keyword>
<reference evidence="1 2" key="1">
    <citation type="submission" date="2019-02" db="EMBL/GenBank/DDBJ databases">
        <title>Genomic Encyclopedia of Type Strains, Phase IV (KMG-IV): sequencing the most valuable type-strain genomes for metagenomic binning, comparative biology and taxonomic classification.</title>
        <authorList>
            <person name="Goeker M."/>
        </authorList>
    </citation>
    <scope>NUCLEOTIDE SEQUENCE [LARGE SCALE GENOMIC DNA]</scope>
    <source>
        <strain evidence="1 2">DSM 18116</strain>
    </source>
</reference>
<dbReference type="RefSeq" id="WP_130540449.1">
    <property type="nucleotide sequence ID" value="NZ_SGXA01000001.1"/>
</dbReference>